<accession>A0AAD6KFD2</accession>
<name>A0AAD6KFD2_9ROSI</name>
<reference evidence="1 2" key="1">
    <citation type="journal article" date="2023" name="Int. J. Mol. Sci.">
        <title>De Novo Assembly and Annotation of 11 Diverse Shrub Willow (Salix) Genomes Reveals Novel Gene Organization in Sex-Linked Regions.</title>
        <authorList>
            <person name="Hyden B."/>
            <person name="Feng K."/>
            <person name="Yates T.B."/>
            <person name="Jawdy S."/>
            <person name="Cereghino C."/>
            <person name="Smart L.B."/>
            <person name="Muchero W."/>
        </authorList>
    </citation>
    <scope>NUCLEOTIDE SEQUENCE [LARGE SCALE GENOMIC DNA]</scope>
    <source>
        <tissue evidence="1">Shoot tip</tissue>
    </source>
</reference>
<sequence length="150" mass="16601">MEVLFSLASKILTCGTVMPQGLAMIGFQNGLRVSCEMIMRVEEITRTGADPSYVLKEVVTLKVLRSGGFATHNRRTVIVQTHMENALDSGIAEKKDEIFQFQAIETKVQKSSDPILSSPFLKTLCLMGHFLSKNHKKKVDQTASRDPMAG</sequence>
<dbReference type="EMBL" id="JAPFFJ010000008">
    <property type="protein sequence ID" value="KAJ6421489.1"/>
    <property type="molecule type" value="Genomic_DNA"/>
</dbReference>
<proteinExistence type="predicted"/>
<dbReference type="AlphaFoldDB" id="A0AAD6KFD2"/>
<organism evidence="1 2">
    <name type="scientific">Salix udensis</name>
    <dbReference type="NCBI Taxonomy" id="889485"/>
    <lineage>
        <taxon>Eukaryota</taxon>
        <taxon>Viridiplantae</taxon>
        <taxon>Streptophyta</taxon>
        <taxon>Embryophyta</taxon>
        <taxon>Tracheophyta</taxon>
        <taxon>Spermatophyta</taxon>
        <taxon>Magnoliopsida</taxon>
        <taxon>eudicotyledons</taxon>
        <taxon>Gunneridae</taxon>
        <taxon>Pentapetalae</taxon>
        <taxon>rosids</taxon>
        <taxon>fabids</taxon>
        <taxon>Malpighiales</taxon>
        <taxon>Salicaceae</taxon>
        <taxon>Saliceae</taxon>
        <taxon>Salix</taxon>
    </lineage>
</organism>
<keyword evidence="2" id="KW-1185">Reference proteome</keyword>
<comment type="caution">
    <text evidence="1">The sequence shown here is derived from an EMBL/GenBank/DDBJ whole genome shotgun (WGS) entry which is preliminary data.</text>
</comment>
<protein>
    <submittedName>
        <fullName evidence="1">Uncharacterized protein</fullName>
    </submittedName>
</protein>
<gene>
    <name evidence="1" type="ORF">OIU84_028796</name>
</gene>
<evidence type="ECO:0000313" key="1">
    <source>
        <dbReference type="EMBL" id="KAJ6421489.1"/>
    </source>
</evidence>
<dbReference type="Proteomes" id="UP001162972">
    <property type="component" value="Chromosome 17"/>
</dbReference>
<evidence type="ECO:0000313" key="2">
    <source>
        <dbReference type="Proteomes" id="UP001162972"/>
    </source>
</evidence>